<sequence length="89" mass="9974">MSITASEARQNLFPLIEQVNEDHAPVHITSRKGNAVLMSEEDFTAWTETVHLLRSPRNARRLLDSIAEAEAGDARQRELIDPDPAPERA</sequence>
<proteinExistence type="inferred from homology"/>
<gene>
    <name evidence="3" type="ORF">G3I46_28650</name>
</gene>
<evidence type="ECO:0000256" key="1">
    <source>
        <dbReference type="ARBA" id="ARBA00009981"/>
    </source>
</evidence>
<organism evidence="3 4">
    <name type="scientific">Streptomyces coelicoflavus</name>
    <dbReference type="NCBI Taxonomy" id="285562"/>
    <lineage>
        <taxon>Bacteria</taxon>
        <taxon>Bacillati</taxon>
        <taxon>Actinomycetota</taxon>
        <taxon>Actinomycetes</taxon>
        <taxon>Kitasatosporales</taxon>
        <taxon>Streptomycetaceae</taxon>
        <taxon>Streptomyces</taxon>
    </lineage>
</organism>
<dbReference type="Proteomes" id="UP000469545">
    <property type="component" value="Unassembled WGS sequence"/>
</dbReference>
<keyword evidence="4" id="KW-1185">Reference proteome</keyword>
<comment type="similarity">
    <text evidence="1 2">Belongs to the phD/YefM antitoxin family.</text>
</comment>
<dbReference type="SUPFAM" id="SSF143120">
    <property type="entry name" value="YefM-like"/>
    <property type="match status" value="1"/>
</dbReference>
<dbReference type="NCBIfam" id="TIGR01552">
    <property type="entry name" value="phd_fam"/>
    <property type="match status" value="1"/>
</dbReference>
<dbReference type="PANTHER" id="PTHR33713:SF6">
    <property type="entry name" value="ANTITOXIN YEFM"/>
    <property type="match status" value="1"/>
</dbReference>
<reference evidence="3 4" key="1">
    <citation type="submission" date="2020-01" db="EMBL/GenBank/DDBJ databases">
        <title>Insect and environment-associated Actinomycetes.</title>
        <authorList>
            <person name="Currrie C."/>
            <person name="Chevrette M."/>
            <person name="Carlson C."/>
            <person name="Stubbendieck R."/>
            <person name="Wendt-Pienkowski E."/>
        </authorList>
    </citation>
    <scope>NUCLEOTIDE SEQUENCE [LARGE SCALE GENOMIC DNA]</scope>
    <source>
        <strain evidence="3 4">SID14172</strain>
    </source>
</reference>
<name>A0A6N9UW32_9ACTN</name>
<dbReference type="AlphaFoldDB" id="A0A6N9UW32"/>
<dbReference type="Gene3D" id="1.10.1220.170">
    <property type="match status" value="1"/>
</dbReference>
<evidence type="ECO:0000256" key="2">
    <source>
        <dbReference type="RuleBase" id="RU362080"/>
    </source>
</evidence>
<accession>A0A6N9UW32</accession>
<dbReference type="EMBL" id="JAAGMB010000633">
    <property type="protein sequence ID" value="NEB20420.1"/>
    <property type="molecule type" value="Genomic_DNA"/>
</dbReference>
<comment type="caution">
    <text evidence="3">The sequence shown here is derived from an EMBL/GenBank/DDBJ whole genome shotgun (WGS) entry which is preliminary data.</text>
</comment>
<dbReference type="RefSeq" id="WP_087791240.1">
    <property type="nucleotide sequence ID" value="NZ_BEWB01000002.1"/>
</dbReference>
<dbReference type="InterPro" id="IPR036165">
    <property type="entry name" value="YefM-like_sf"/>
</dbReference>
<comment type="function">
    <text evidence="2">Antitoxin component of a type II toxin-antitoxin (TA) system.</text>
</comment>
<dbReference type="Gene3D" id="3.40.1620.10">
    <property type="entry name" value="YefM-like domain"/>
    <property type="match status" value="1"/>
</dbReference>
<dbReference type="InterPro" id="IPR051405">
    <property type="entry name" value="phD/YefM_antitoxin"/>
</dbReference>
<evidence type="ECO:0000313" key="4">
    <source>
        <dbReference type="Proteomes" id="UP000469545"/>
    </source>
</evidence>
<dbReference type="PANTHER" id="PTHR33713">
    <property type="entry name" value="ANTITOXIN YAFN-RELATED"/>
    <property type="match status" value="1"/>
</dbReference>
<dbReference type="InterPro" id="IPR006442">
    <property type="entry name" value="Antitoxin_Phd/YefM"/>
</dbReference>
<protein>
    <recommendedName>
        <fullName evidence="2">Antitoxin</fullName>
    </recommendedName>
</protein>
<dbReference type="Pfam" id="PF02604">
    <property type="entry name" value="PhdYeFM_antitox"/>
    <property type="match status" value="1"/>
</dbReference>
<evidence type="ECO:0000313" key="3">
    <source>
        <dbReference type="EMBL" id="NEB20420.1"/>
    </source>
</evidence>